<comment type="caution">
    <text evidence="7">The sequence shown here is derived from an EMBL/GenBank/DDBJ whole genome shotgun (WGS) entry which is preliminary data.</text>
</comment>
<keyword evidence="2" id="KW-0238">DNA-binding</keyword>
<evidence type="ECO:0000259" key="5">
    <source>
        <dbReference type="PROSITE" id="PS51071"/>
    </source>
</evidence>
<keyword evidence="3" id="KW-0804">Transcription</keyword>
<dbReference type="PANTHER" id="PTHR30514:SF18">
    <property type="entry name" value="RPIR-FAMILY TRANSCRIPTIONAL REGULATOR"/>
    <property type="match status" value="1"/>
</dbReference>
<dbReference type="InterPro" id="IPR035472">
    <property type="entry name" value="RpiR-like_SIS"/>
</dbReference>
<dbReference type="PROSITE" id="PS51071">
    <property type="entry name" value="HTH_RPIR"/>
    <property type="match status" value="1"/>
</dbReference>
<dbReference type="Proteomes" id="UP001166191">
    <property type="component" value="Unassembled WGS sequence"/>
</dbReference>
<dbReference type="Pfam" id="PF01418">
    <property type="entry name" value="HTH_6"/>
    <property type="match status" value="1"/>
</dbReference>
<sequence>MEGNTPHSTDEFIARLSEMHASLPRRLRQCAEYAAHQQARLAQATIAEFARGAGVPASAVVRFCQAMGFSGYAQMRDLFRSPYELPRPDYAQRLEQLSRQGSARPAGLLAEFVEAGLHSLERMIDTVDAQAFDRAAGILSKAGLVHVVGHGRCFAAAAHTAYILERVEVPALLHGAFGQMSGAGSVRKDDAVLAISFSPPVPETLDFCDQAAGNGAELVLIGDPGVALRLGDTALPLVLTEVEAAGFRPLTATATLALALAAATGGLRAHHRKSAGKSGRRASVSAAAGRPG</sequence>
<organism evidence="7 8">
    <name type="scientific">Paracoccus marinaquae</name>
    <dbReference type="NCBI Taxonomy" id="2841926"/>
    <lineage>
        <taxon>Bacteria</taxon>
        <taxon>Pseudomonadati</taxon>
        <taxon>Pseudomonadota</taxon>
        <taxon>Alphaproteobacteria</taxon>
        <taxon>Rhodobacterales</taxon>
        <taxon>Paracoccaceae</taxon>
        <taxon>Paracoccus</taxon>
    </lineage>
</organism>
<feature type="compositionally biased region" description="Low complexity" evidence="4">
    <location>
        <begin position="281"/>
        <end position="292"/>
    </location>
</feature>
<dbReference type="PANTHER" id="PTHR30514">
    <property type="entry name" value="GLUCOKINASE"/>
    <property type="match status" value="1"/>
</dbReference>
<evidence type="ECO:0000256" key="3">
    <source>
        <dbReference type="ARBA" id="ARBA00023163"/>
    </source>
</evidence>
<feature type="domain" description="HTH rpiR-type" evidence="5">
    <location>
        <begin position="10"/>
        <end position="86"/>
    </location>
</feature>
<evidence type="ECO:0000313" key="7">
    <source>
        <dbReference type="EMBL" id="MBU3028877.1"/>
    </source>
</evidence>
<feature type="domain" description="SIS" evidence="6">
    <location>
        <begin position="135"/>
        <end position="272"/>
    </location>
</feature>
<reference evidence="7" key="1">
    <citation type="submission" date="2021-06" db="EMBL/GenBank/DDBJ databases">
        <title>Paracoccus bacterium XHP0099 sp. nov., isolated from the surface waters of the Yellow Sea.</title>
        <authorList>
            <person name="Xue H."/>
            <person name="Zhang D."/>
        </authorList>
    </citation>
    <scope>NUCLEOTIDE SEQUENCE</scope>
    <source>
        <strain evidence="7">XHP0099</strain>
    </source>
</reference>
<name>A0ABS6AE44_9RHOB</name>
<dbReference type="EMBL" id="JAHKNG010000002">
    <property type="protein sequence ID" value="MBU3028877.1"/>
    <property type="molecule type" value="Genomic_DNA"/>
</dbReference>
<accession>A0ABS6AE44</accession>
<dbReference type="PROSITE" id="PS51464">
    <property type="entry name" value="SIS"/>
    <property type="match status" value="1"/>
</dbReference>
<feature type="compositionally biased region" description="Basic residues" evidence="4">
    <location>
        <begin position="270"/>
        <end position="280"/>
    </location>
</feature>
<evidence type="ECO:0000256" key="1">
    <source>
        <dbReference type="ARBA" id="ARBA00023015"/>
    </source>
</evidence>
<evidence type="ECO:0000256" key="4">
    <source>
        <dbReference type="SAM" id="MobiDB-lite"/>
    </source>
</evidence>
<feature type="region of interest" description="Disordered" evidence="4">
    <location>
        <begin position="270"/>
        <end position="292"/>
    </location>
</feature>
<dbReference type="RefSeq" id="WP_216031573.1">
    <property type="nucleotide sequence ID" value="NZ_JAHKNG010000002.1"/>
</dbReference>
<dbReference type="InterPro" id="IPR047640">
    <property type="entry name" value="RpiR-like"/>
</dbReference>
<evidence type="ECO:0000259" key="6">
    <source>
        <dbReference type="PROSITE" id="PS51464"/>
    </source>
</evidence>
<dbReference type="InterPro" id="IPR000281">
    <property type="entry name" value="HTH_RpiR"/>
</dbReference>
<protein>
    <submittedName>
        <fullName evidence="7">MurR/RpiR family transcriptional regulator</fullName>
    </submittedName>
</protein>
<evidence type="ECO:0000256" key="2">
    <source>
        <dbReference type="ARBA" id="ARBA00023125"/>
    </source>
</evidence>
<dbReference type="CDD" id="cd05013">
    <property type="entry name" value="SIS_RpiR"/>
    <property type="match status" value="1"/>
</dbReference>
<gene>
    <name evidence="7" type="ORF">KNW02_01940</name>
</gene>
<dbReference type="InterPro" id="IPR001347">
    <property type="entry name" value="SIS_dom"/>
</dbReference>
<keyword evidence="8" id="KW-1185">Reference proteome</keyword>
<evidence type="ECO:0000313" key="8">
    <source>
        <dbReference type="Proteomes" id="UP001166191"/>
    </source>
</evidence>
<keyword evidence="1" id="KW-0805">Transcription regulation</keyword>
<proteinExistence type="predicted"/>